<dbReference type="GO" id="GO:0003964">
    <property type="term" value="F:RNA-directed DNA polymerase activity"/>
    <property type="evidence" value="ECO:0007669"/>
    <property type="project" value="UniProtKB-EC"/>
</dbReference>
<dbReference type="EMBL" id="KZ345061">
    <property type="protein sequence ID" value="PIO76324.1"/>
    <property type="molecule type" value="Genomic_DNA"/>
</dbReference>
<evidence type="ECO:0000256" key="1">
    <source>
        <dbReference type="ARBA" id="ARBA00012493"/>
    </source>
</evidence>
<proteinExistence type="predicted"/>
<dbReference type="GO" id="GO:0003676">
    <property type="term" value="F:nucleic acid binding"/>
    <property type="evidence" value="ECO:0007669"/>
    <property type="project" value="InterPro"/>
</dbReference>
<sequence length="226" mass="26245">MLARNYVYWTNINQDIEKFVKTCRRCQETAKKPVKTTLCSWPLEDKPWNRIHADFAGPLDGKMYLIVVDAYSKWPEIVEMSSTTTGSTTRELRRLFAHFGNPQRSPTERVQRWRPSMDYRLPFKKTATYTRSNMAALRLNADTNLHYPDSTPELADLPLLPTSKQNHLSKGHRFTQHEARTNTQPSSMDTSGAVTMPTEEATGQRRIRQRRAPERLMVDPRKKTYA</sequence>
<dbReference type="Pfam" id="PF17921">
    <property type="entry name" value="Integrase_H2C2"/>
    <property type="match status" value="1"/>
</dbReference>
<reference evidence="4 5" key="1">
    <citation type="submission" date="2015-09" db="EMBL/GenBank/DDBJ databases">
        <title>Draft genome of the parasitic nematode Teladorsagia circumcincta isolate WARC Sus (inbred).</title>
        <authorList>
            <person name="Mitreva M."/>
        </authorList>
    </citation>
    <scope>NUCLEOTIDE SEQUENCE [LARGE SCALE GENOMIC DNA]</scope>
    <source>
        <strain evidence="4 5">S</strain>
    </source>
</reference>
<dbReference type="PANTHER" id="PTHR37984">
    <property type="entry name" value="PROTEIN CBG26694"/>
    <property type="match status" value="1"/>
</dbReference>
<dbReference type="EC" id="2.7.7.49" evidence="1"/>
<feature type="domain" description="Integrase zinc-binding" evidence="3">
    <location>
        <begin position="2"/>
        <end position="30"/>
    </location>
</feature>
<dbReference type="AlphaFoldDB" id="A0A2G9V1F4"/>
<feature type="region of interest" description="Disordered" evidence="2">
    <location>
        <begin position="162"/>
        <end position="226"/>
    </location>
</feature>
<dbReference type="Gene3D" id="1.10.340.70">
    <property type="match status" value="1"/>
</dbReference>
<evidence type="ECO:0000313" key="5">
    <source>
        <dbReference type="Proteomes" id="UP000230423"/>
    </source>
</evidence>
<keyword evidence="5" id="KW-1185">Reference proteome</keyword>
<dbReference type="OrthoDB" id="10058156at2759"/>
<dbReference type="PANTHER" id="PTHR37984:SF5">
    <property type="entry name" value="PROTEIN NYNRIN-LIKE"/>
    <property type="match status" value="1"/>
</dbReference>
<dbReference type="InterPro" id="IPR041588">
    <property type="entry name" value="Integrase_H2C2"/>
</dbReference>
<feature type="compositionally biased region" description="Basic and acidic residues" evidence="2">
    <location>
        <begin position="211"/>
        <end position="226"/>
    </location>
</feature>
<evidence type="ECO:0000256" key="2">
    <source>
        <dbReference type="SAM" id="MobiDB-lite"/>
    </source>
</evidence>
<feature type="compositionally biased region" description="Polar residues" evidence="2">
    <location>
        <begin position="181"/>
        <end position="193"/>
    </location>
</feature>
<dbReference type="InterPro" id="IPR036397">
    <property type="entry name" value="RNaseH_sf"/>
</dbReference>
<name>A0A2G9V1F4_TELCI</name>
<accession>A0A2G9V1F4</accession>
<protein>
    <recommendedName>
        <fullName evidence="1">RNA-directed DNA polymerase</fullName>
        <ecNumber evidence="1">2.7.7.49</ecNumber>
    </recommendedName>
</protein>
<evidence type="ECO:0000313" key="4">
    <source>
        <dbReference type="EMBL" id="PIO76324.1"/>
    </source>
</evidence>
<gene>
    <name evidence="4" type="ORF">TELCIR_01611</name>
</gene>
<dbReference type="Gene3D" id="3.30.420.10">
    <property type="entry name" value="Ribonuclease H-like superfamily/Ribonuclease H"/>
    <property type="match status" value="1"/>
</dbReference>
<evidence type="ECO:0000259" key="3">
    <source>
        <dbReference type="Pfam" id="PF17921"/>
    </source>
</evidence>
<dbReference type="InterPro" id="IPR012337">
    <property type="entry name" value="RNaseH-like_sf"/>
</dbReference>
<dbReference type="Proteomes" id="UP000230423">
    <property type="component" value="Unassembled WGS sequence"/>
</dbReference>
<dbReference type="InterPro" id="IPR050951">
    <property type="entry name" value="Retrovirus_Pol_polyprotein"/>
</dbReference>
<dbReference type="SUPFAM" id="SSF53098">
    <property type="entry name" value="Ribonuclease H-like"/>
    <property type="match status" value="1"/>
</dbReference>
<organism evidence="4 5">
    <name type="scientific">Teladorsagia circumcincta</name>
    <name type="common">Brown stomach worm</name>
    <name type="synonym">Ostertagia circumcincta</name>
    <dbReference type="NCBI Taxonomy" id="45464"/>
    <lineage>
        <taxon>Eukaryota</taxon>
        <taxon>Metazoa</taxon>
        <taxon>Ecdysozoa</taxon>
        <taxon>Nematoda</taxon>
        <taxon>Chromadorea</taxon>
        <taxon>Rhabditida</taxon>
        <taxon>Rhabditina</taxon>
        <taxon>Rhabditomorpha</taxon>
        <taxon>Strongyloidea</taxon>
        <taxon>Trichostrongylidae</taxon>
        <taxon>Teladorsagia</taxon>
    </lineage>
</organism>